<evidence type="ECO:0000313" key="3">
    <source>
        <dbReference type="EMBL" id="SDE93612.1"/>
    </source>
</evidence>
<dbReference type="SUPFAM" id="SSF48317">
    <property type="entry name" value="Acid phosphatase/Vanadium-dependent haloperoxidase"/>
    <property type="match status" value="1"/>
</dbReference>
<dbReference type="RefSeq" id="WP_074538316.1">
    <property type="nucleotide sequence ID" value="NZ_FNBD01000005.1"/>
</dbReference>
<gene>
    <name evidence="3" type="ORF">SAMN04487992_105169</name>
</gene>
<dbReference type="Proteomes" id="UP000182114">
    <property type="component" value="Unassembled WGS sequence"/>
</dbReference>
<evidence type="ECO:0000259" key="2">
    <source>
        <dbReference type="Pfam" id="PF01569"/>
    </source>
</evidence>
<feature type="domain" description="Phosphatidic acid phosphatase type 2/haloperoxidase" evidence="2">
    <location>
        <begin position="309"/>
        <end position="435"/>
    </location>
</feature>
<dbReference type="InterPro" id="IPR036938">
    <property type="entry name" value="PAP2/HPO_sf"/>
</dbReference>
<protein>
    <submittedName>
        <fullName evidence="3">PAP2 superfamily protein</fullName>
    </submittedName>
</protein>
<evidence type="ECO:0000313" key="4">
    <source>
        <dbReference type="Proteomes" id="UP000182114"/>
    </source>
</evidence>
<dbReference type="CDD" id="cd03398">
    <property type="entry name" value="PAP2_haloperoxidase"/>
    <property type="match status" value="1"/>
</dbReference>
<accession>A0A1G7GZK5</accession>
<dbReference type="PANTHER" id="PTHR34599:SF1">
    <property type="entry name" value="PHOSPHATIDIC ACID PHOSPHATASE TYPE 2_HALOPEROXIDASE DOMAIN-CONTAINING PROTEIN"/>
    <property type="match status" value="1"/>
</dbReference>
<dbReference type="Gene3D" id="1.10.606.20">
    <property type="match status" value="1"/>
</dbReference>
<proteinExistence type="predicted"/>
<keyword evidence="4" id="KW-1185">Reference proteome</keyword>
<dbReference type="AlphaFoldDB" id="A0A1G7GZK5"/>
<dbReference type="EMBL" id="FNBD01000005">
    <property type="protein sequence ID" value="SDE93612.1"/>
    <property type="molecule type" value="Genomic_DNA"/>
</dbReference>
<evidence type="ECO:0000256" key="1">
    <source>
        <dbReference type="SAM" id="SignalP"/>
    </source>
</evidence>
<dbReference type="Pfam" id="PF01569">
    <property type="entry name" value="PAP2"/>
    <property type="match status" value="1"/>
</dbReference>
<dbReference type="PROSITE" id="PS51257">
    <property type="entry name" value="PROKAR_LIPOPROTEIN"/>
    <property type="match status" value="1"/>
</dbReference>
<reference evidence="4" key="1">
    <citation type="submission" date="2016-10" db="EMBL/GenBank/DDBJ databases">
        <authorList>
            <person name="Varghese N."/>
            <person name="Submissions S."/>
        </authorList>
    </citation>
    <scope>NUCLEOTIDE SEQUENCE [LARGE SCALE GENOMIC DNA]</scope>
    <source>
        <strain evidence="4">DSM 24729</strain>
    </source>
</reference>
<feature type="signal peptide" evidence="1">
    <location>
        <begin position="1"/>
        <end position="19"/>
    </location>
</feature>
<dbReference type="InterPro" id="IPR052559">
    <property type="entry name" value="V-haloperoxidase"/>
</dbReference>
<sequence>MKAKFISILLVAVVLTSCAKEEMIVVSPNELHESVDKVTEIMIHDIFSPPVASRIFAYPNIAAYEIIALNNEKYNSLSGEINELKEIPKPENGTTINYQMAALIAHIDLSRRLVFSEDKIISFRDSLYMNWEDKNKALFTSSKNYGLLVAEHIAAWMDSDNYKQTRTMPKFTVDTDDATRWQPTPPAYMDGIEPHWSKIRAFTLVRPDQFKPVPPPAFSLDENSIFYKEVKEVYDISLDMVKKGDASDEVQIAQFWDCNPYVSVTKGHLMFATKKITPGAHWIGITKIAARKMSYDFDDTVYAYTKTSVAIADAFISCWDEKYRSNLIRPETVINQYIDENWKPVLQTPPFPEYTSGHSVVSGAASTVLTDIFGDNFSFDDDTETTYGLPIRTFSSFNSAADEAAISRMYGGIHYRAAVEVGVKQGRDLGAFVVSKLKMKNSVHSKPLK</sequence>
<keyword evidence="1" id="KW-0732">Signal</keyword>
<name>A0A1G7GZK5_9FLAO</name>
<organism evidence="3 4">
    <name type="scientific">Cellulophaga baltica</name>
    <dbReference type="NCBI Taxonomy" id="76594"/>
    <lineage>
        <taxon>Bacteria</taxon>
        <taxon>Pseudomonadati</taxon>
        <taxon>Bacteroidota</taxon>
        <taxon>Flavobacteriia</taxon>
        <taxon>Flavobacteriales</taxon>
        <taxon>Flavobacteriaceae</taxon>
        <taxon>Cellulophaga</taxon>
    </lineage>
</organism>
<dbReference type="InterPro" id="IPR000326">
    <property type="entry name" value="PAP2/HPO"/>
</dbReference>
<dbReference type="PANTHER" id="PTHR34599">
    <property type="entry name" value="PEROXIDASE-RELATED"/>
    <property type="match status" value="1"/>
</dbReference>
<feature type="chain" id="PRO_5010328672" evidence="1">
    <location>
        <begin position="20"/>
        <end position="449"/>
    </location>
</feature>